<accession>G9EUF9</accession>
<evidence type="ECO:0000313" key="2">
    <source>
        <dbReference type="EMBL" id="EHL28959.1"/>
    </source>
</evidence>
<reference evidence="2 3" key="1">
    <citation type="journal article" date="2011" name="BMC Genomics">
        <title>Insight into cross-talk between intra-amoebal pathogens.</title>
        <authorList>
            <person name="Gimenez G."/>
            <person name="Bertelli C."/>
            <person name="Moliner C."/>
            <person name="Robert C."/>
            <person name="Raoult D."/>
            <person name="Fournier P.E."/>
            <person name="Greub G."/>
        </authorList>
    </citation>
    <scope>NUCLEOTIDE SEQUENCE [LARGE SCALE GENOMIC DNA]</scope>
    <source>
        <strain evidence="2 3">LLAP12</strain>
    </source>
</reference>
<dbReference type="AlphaFoldDB" id="G9EUF9"/>
<evidence type="ECO:0000313" key="3">
    <source>
        <dbReference type="Proteomes" id="UP000002770"/>
    </source>
</evidence>
<dbReference type="EMBL" id="JH413850">
    <property type="protein sequence ID" value="EHL28959.1"/>
    <property type="molecule type" value="Genomic_DNA"/>
</dbReference>
<feature type="transmembrane region" description="Helical" evidence="1">
    <location>
        <begin position="91"/>
        <end position="112"/>
    </location>
</feature>
<evidence type="ECO:0000256" key="1">
    <source>
        <dbReference type="SAM" id="Phobius"/>
    </source>
</evidence>
<sequence>MLLFAVALFFIAAILGLAILTAILQDKPTKKIVLYLHGSLAAFAILLTIGSLVMFGGDLLLIISLILFLLAALGGLTLFTLDMKKKPVPKWLAVIHPLVAMAGLITLVVYILP</sequence>
<name>G9EUF9_9GAMM</name>
<keyword evidence="3" id="KW-1185">Reference proteome</keyword>
<feature type="transmembrane region" description="Helical" evidence="1">
    <location>
        <begin position="6"/>
        <end position="25"/>
    </location>
</feature>
<evidence type="ECO:0008006" key="4">
    <source>
        <dbReference type="Google" id="ProtNLM"/>
    </source>
</evidence>
<protein>
    <recommendedName>
        <fullName evidence="4">Transmembrane protein</fullName>
    </recommendedName>
</protein>
<keyword evidence="1" id="KW-1133">Transmembrane helix</keyword>
<dbReference type="OrthoDB" id="5645037at2"/>
<dbReference type="InParanoid" id="G9EUF9"/>
<keyword evidence="1" id="KW-0472">Membrane</keyword>
<proteinExistence type="predicted"/>
<dbReference type="eggNOG" id="ENOG50336Q2">
    <property type="taxonomic scope" value="Bacteria"/>
</dbReference>
<dbReference type="HOGENOM" id="CLU_171012_0_0_6"/>
<gene>
    <name evidence="2" type="ORF">LDG_8953</name>
</gene>
<organism evidence="2 3">
    <name type="scientific">Legionella drancourtii LLAP12</name>
    <dbReference type="NCBI Taxonomy" id="658187"/>
    <lineage>
        <taxon>Bacteria</taxon>
        <taxon>Pseudomonadati</taxon>
        <taxon>Pseudomonadota</taxon>
        <taxon>Gammaproteobacteria</taxon>
        <taxon>Legionellales</taxon>
        <taxon>Legionellaceae</taxon>
        <taxon>Legionella</taxon>
    </lineage>
</organism>
<keyword evidence="1" id="KW-0812">Transmembrane</keyword>
<dbReference type="RefSeq" id="WP_006872813.1">
    <property type="nucleotide sequence ID" value="NZ_JH413850.1"/>
</dbReference>
<dbReference type="Proteomes" id="UP000002770">
    <property type="component" value="Unassembled WGS sequence"/>
</dbReference>
<feature type="transmembrane region" description="Helical" evidence="1">
    <location>
        <begin position="59"/>
        <end position="79"/>
    </location>
</feature>
<feature type="transmembrane region" description="Helical" evidence="1">
    <location>
        <begin position="32"/>
        <end position="53"/>
    </location>
</feature>